<feature type="region of interest" description="Disordered" evidence="10">
    <location>
        <begin position="396"/>
        <end position="437"/>
    </location>
</feature>
<feature type="compositionally biased region" description="Basic and acidic residues" evidence="10">
    <location>
        <begin position="420"/>
        <end position="429"/>
    </location>
</feature>
<organism evidence="14 15">
    <name type="scientific">Brevibacterium rongguiense</name>
    <dbReference type="NCBI Taxonomy" id="2695267"/>
    <lineage>
        <taxon>Bacteria</taxon>
        <taxon>Bacillati</taxon>
        <taxon>Actinomycetota</taxon>
        <taxon>Actinomycetes</taxon>
        <taxon>Micrococcales</taxon>
        <taxon>Brevibacteriaceae</taxon>
        <taxon>Brevibacterium</taxon>
    </lineage>
</organism>
<dbReference type="Gene3D" id="3.40.710.10">
    <property type="entry name" value="DD-peptidase/beta-lactamase superfamily"/>
    <property type="match status" value="1"/>
</dbReference>
<evidence type="ECO:0000256" key="5">
    <source>
        <dbReference type="ARBA" id="ARBA00022984"/>
    </source>
</evidence>
<keyword evidence="11" id="KW-0472">Membrane</keyword>
<evidence type="ECO:0000256" key="10">
    <source>
        <dbReference type="SAM" id="MobiDB-lite"/>
    </source>
</evidence>
<evidence type="ECO:0000256" key="3">
    <source>
        <dbReference type="ARBA" id="ARBA00022801"/>
    </source>
</evidence>
<dbReference type="Proteomes" id="UP000469215">
    <property type="component" value="Unassembled WGS sequence"/>
</dbReference>
<gene>
    <name evidence="14" type="ORF">GSY69_00070</name>
</gene>
<evidence type="ECO:0000259" key="13">
    <source>
        <dbReference type="Pfam" id="PF00768"/>
    </source>
</evidence>
<comment type="caution">
    <text evidence="14">The sequence shown here is derived from an EMBL/GenBank/DDBJ whole genome shotgun (WGS) entry which is preliminary data.</text>
</comment>
<sequence length="437" mass="45361">MTASDPRPQRPAPRRGKSSARGALALLLALVLALAPSAAQAKPGPTPSKEYTSPPLDNGRPAPSFDARAYLVGDLDSGRLYASHDPDRRLAPASVMKLLTGVTLVDVLSDKRKRYTARPADSSVDGTKVGLMEGNAYTVDQLFHAMLMSSANDAAFALGNAAGGQDRALGLMRAKAKQLGLTGTVPMTLNGLDAPNQSMTVHDLFIIARAVVGSPYLMRVIGTQTYTFPGGKDPRTKKKVKPYEIQNHTKIVGAYPGGLGLKNGYTIAAKGSFVCAVKRGGRTFAAAVLSSVPNPRQPCMDLIGWALNQRQAPEAGTIDLSAARQSGSAPPSSEPAPSDPGAPQVGQGPGDKGAATPAAGPAGDAAAIWSTAAALLVVIVLIAAVTVLRRRRRRPEFSSATNAGNGADAPSGAPGAGRGPRADYDRGETTEDWDRED</sequence>
<feature type="chain" id="PRO_5026918910" evidence="12">
    <location>
        <begin position="42"/>
        <end position="437"/>
    </location>
</feature>
<proteinExistence type="inferred from homology"/>
<dbReference type="PRINTS" id="PR00725">
    <property type="entry name" value="DADACBPTASE1"/>
</dbReference>
<evidence type="ECO:0000256" key="4">
    <source>
        <dbReference type="ARBA" id="ARBA00022960"/>
    </source>
</evidence>
<keyword evidence="5" id="KW-0573">Peptidoglycan synthesis</keyword>
<evidence type="ECO:0000256" key="6">
    <source>
        <dbReference type="ARBA" id="ARBA00023316"/>
    </source>
</evidence>
<reference evidence="14 15" key="1">
    <citation type="submission" date="2020-01" db="EMBL/GenBank/DDBJ databases">
        <authorList>
            <person name="Deng T."/>
        </authorList>
    </citation>
    <scope>NUCLEOTIDE SEQUENCE [LARGE SCALE GENOMIC DNA]</scope>
    <source>
        <strain evidence="14 15">5221</strain>
    </source>
</reference>
<dbReference type="GO" id="GO:0009252">
    <property type="term" value="P:peptidoglycan biosynthetic process"/>
    <property type="evidence" value="ECO:0007669"/>
    <property type="project" value="UniProtKB-KW"/>
</dbReference>
<feature type="binding site" evidence="8">
    <location>
        <position position="262"/>
    </location>
    <ligand>
        <name>substrate</name>
    </ligand>
</feature>
<keyword evidence="2 12" id="KW-0732">Signal</keyword>
<evidence type="ECO:0000313" key="15">
    <source>
        <dbReference type="Proteomes" id="UP000469215"/>
    </source>
</evidence>
<dbReference type="GO" id="GO:0071555">
    <property type="term" value="P:cell wall organization"/>
    <property type="evidence" value="ECO:0007669"/>
    <property type="project" value="UniProtKB-KW"/>
</dbReference>
<dbReference type="AlphaFoldDB" id="A0A6N9H3B1"/>
<protein>
    <submittedName>
        <fullName evidence="14">D-alanyl-D-alanine carboxypeptidase</fullName>
    </submittedName>
</protein>
<evidence type="ECO:0000256" key="2">
    <source>
        <dbReference type="ARBA" id="ARBA00022729"/>
    </source>
</evidence>
<feature type="domain" description="Peptidase S11 D-alanyl-D-alanine carboxypeptidase A N-terminal" evidence="13">
    <location>
        <begin position="62"/>
        <end position="290"/>
    </location>
</feature>
<evidence type="ECO:0000313" key="14">
    <source>
        <dbReference type="EMBL" id="MYM18415.1"/>
    </source>
</evidence>
<feature type="active site" evidence="7">
    <location>
        <position position="150"/>
    </location>
</feature>
<keyword evidence="6" id="KW-0961">Cell wall biogenesis/degradation</keyword>
<feature type="compositionally biased region" description="Low complexity" evidence="10">
    <location>
        <begin position="402"/>
        <end position="413"/>
    </location>
</feature>
<feature type="compositionally biased region" description="Low complexity" evidence="10">
    <location>
        <begin position="352"/>
        <end position="362"/>
    </location>
</feature>
<dbReference type="GO" id="GO:0008360">
    <property type="term" value="P:regulation of cell shape"/>
    <property type="evidence" value="ECO:0007669"/>
    <property type="project" value="UniProtKB-KW"/>
</dbReference>
<keyword evidence="14" id="KW-0121">Carboxypeptidase</keyword>
<evidence type="ECO:0000256" key="8">
    <source>
        <dbReference type="PIRSR" id="PIRSR618044-2"/>
    </source>
</evidence>
<dbReference type="InterPro" id="IPR018044">
    <property type="entry name" value="Peptidase_S11"/>
</dbReference>
<keyword evidence="11" id="KW-0812">Transmembrane</keyword>
<dbReference type="GO" id="GO:0009002">
    <property type="term" value="F:serine-type D-Ala-D-Ala carboxypeptidase activity"/>
    <property type="evidence" value="ECO:0007669"/>
    <property type="project" value="InterPro"/>
</dbReference>
<keyword evidence="3" id="KW-0378">Hydrolase</keyword>
<keyword evidence="14" id="KW-0645">Protease</keyword>
<evidence type="ECO:0000256" key="12">
    <source>
        <dbReference type="SAM" id="SignalP"/>
    </source>
</evidence>
<evidence type="ECO:0000256" key="11">
    <source>
        <dbReference type="SAM" id="Phobius"/>
    </source>
</evidence>
<feature type="transmembrane region" description="Helical" evidence="11">
    <location>
        <begin position="366"/>
        <end position="388"/>
    </location>
</feature>
<dbReference type="InterPro" id="IPR012338">
    <property type="entry name" value="Beta-lactam/transpept-like"/>
</dbReference>
<dbReference type="Pfam" id="PF00768">
    <property type="entry name" value="Peptidase_S11"/>
    <property type="match status" value="1"/>
</dbReference>
<dbReference type="PANTHER" id="PTHR21581">
    <property type="entry name" value="D-ALANYL-D-ALANINE CARBOXYPEPTIDASE"/>
    <property type="match status" value="1"/>
</dbReference>
<keyword evidence="11" id="KW-1133">Transmembrane helix</keyword>
<evidence type="ECO:0000256" key="9">
    <source>
        <dbReference type="RuleBase" id="RU004016"/>
    </source>
</evidence>
<dbReference type="EMBL" id="WWEQ01000001">
    <property type="protein sequence ID" value="MYM18415.1"/>
    <property type="molecule type" value="Genomic_DNA"/>
</dbReference>
<dbReference type="InterPro" id="IPR001967">
    <property type="entry name" value="Peptidase_S11_N"/>
</dbReference>
<feature type="region of interest" description="Disordered" evidence="10">
    <location>
        <begin position="322"/>
        <end position="362"/>
    </location>
</feature>
<feature type="active site" description="Proton acceptor" evidence="7">
    <location>
        <position position="97"/>
    </location>
</feature>
<dbReference type="RefSeq" id="WP_160951885.1">
    <property type="nucleotide sequence ID" value="NZ_WWEQ01000001.1"/>
</dbReference>
<evidence type="ECO:0000256" key="7">
    <source>
        <dbReference type="PIRSR" id="PIRSR618044-1"/>
    </source>
</evidence>
<keyword evidence="15" id="KW-1185">Reference proteome</keyword>
<feature type="active site" description="Acyl-ester intermediate" evidence="7">
    <location>
        <position position="94"/>
    </location>
</feature>
<feature type="signal peptide" evidence="12">
    <location>
        <begin position="1"/>
        <end position="41"/>
    </location>
</feature>
<dbReference type="SUPFAM" id="SSF56601">
    <property type="entry name" value="beta-lactamase/transpeptidase-like"/>
    <property type="match status" value="1"/>
</dbReference>
<feature type="region of interest" description="Disordered" evidence="10">
    <location>
        <begin position="38"/>
        <end position="63"/>
    </location>
</feature>
<evidence type="ECO:0000256" key="1">
    <source>
        <dbReference type="ARBA" id="ARBA00007164"/>
    </source>
</evidence>
<name>A0A6N9H3B1_9MICO</name>
<keyword evidence="4" id="KW-0133">Cell shape</keyword>
<dbReference type="GO" id="GO:0006508">
    <property type="term" value="P:proteolysis"/>
    <property type="evidence" value="ECO:0007669"/>
    <property type="project" value="InterPro"/>
</dbReference>
<accession>A0A6N9H3B1</accession>
<dbReference type="PANTHER" id="PTHR21581:SF33">
    <property type="entry name" value="D-ALANYL-D-ALANINE CARBOXYPEPTIDASE DACB"/>
    <property type="match status" value="1"/>
</dbReference>
<comment type="similarity">
    <text evidence="1 9">Belongs to the peptidase S11 family.</text>
</comment>